<name>A0A3P8SGW0_AMPPE</name>
<feature type="compositionally biased region" description="Basic and acidic residues" evidence="10">
    <location>
        <begin position="187"/>
        <end position="198"/>
    </location>
</feature>
<evidence type="ECO:0000256" key="1">
    <source>
        <dbReference type="ARBA" id="ARBA00004325"/>
    </source>
</evidence>
<feature type="compositionally biased region" description="Low complexity" evidence="10">
    <location>
        <begin position="78"/>
        <end position="116"/>
    </location>
</feature>
<evidence type="ECO:0000256" key="11">
    <source>
        <dbReference type="SAM" id="Phobius"/>
    </source>
</evidence>
<feature type="compositionally biased region" description="Polar residues" evidence="10">
    <location>
        <begin position="349"/>
        <end position="372"/>
    </location>
</feature>
<organism evidence="12 13">
    <name type="scientific">Amphiprion percula</name>
    <name type="common">Orange clownfish</name>
    <name type="synonym">Lutjanus percula</name>
    <dbReference type="NCBI Taxonomy" id="161767"/>
    <lineage>
        <taxon>Eukaryota</taxon>
        <taxon>Metazoa</taxon>
        <taxon>Chordata</taxon>
        <taxon>Craniata</taxon>
        <taxon>Vertebrata</taxon>
        <taxon>Euteleostomi</taxon>
        <taxon>Actinopterygii</taxon>
        <taxon>Neopterygii</taxon>
        <taxon>Teleostei</taxon>
        <taxon>Neoteleostei</taxon>
        <taxon>Acanthomorphata</taxon>
        <taxon>Ovalentaria</taxon>
        <taxon>Pomacentridae</taxon>
        <taxon>Amphiprion</taxon>
    </lineage>
</organism>
<dbReference type="GO" id="GO:0031966">
    <property type="term" value="C:mitochondrial membrane"/>
    <property type="evidence" value="ECO:0007669"/>
    <property type="project" value="UniProtKB-SubCell"/>
</dbReference>
<evidence type="ECO:0000313" key="12">
    <source>
        <dbReference type="Ensembl" id="ENSAPEP00000011367.1"/>
    </source>
</evidence>
<reference evidence="12" key="3">
    <citation type="submission" date="2025-09" db="UniProtKB">
        <authorList>
            <consortium name="Ensembl"/>
        </authorList>
    </citation>
    <scope>IDENTIFICATION</scope>
</reference>
<proteinExistence type="inferred from homology"/>
<accession>A0A3P8SGW0</accession>
<keyword evidence="9" id="KW-0066">ATP synthesis</keyword>
<dbReference type="STRING" id="161767.ENSAPEP00000011367"/>
<keyword evidence="11" id="KW-1133">Transmembrane helix</keyword>
<evidence type="ECO:0000256" key="10">
    <source>
        <dbReference type="SAM" id="MobiDB-lite"/>
    </source>
</evidence>
<dbReference type="PANTHER" id="PTHR13080">
    <property type="entry name" value="ATP SYNTHASE F CHAIN, MITOCHONDRIAL-RELATED"/>
    <property type="match status" value="1"/>
</dbReference>
<dbReference type="Proteomes" id="UP000265080">
    <property type="component" value="Chromosome 19"/>
</dbReference>
<evidence type="ECO:0000256" key="4">
    <source>
        <dbReference type="ARBA" id="ARBA00022547"/>
    </source>
</evidence>
<comment type="similarity">
    <text evidence="2">Belongs to the ATPase F chain family.</text>
</comment>
<evidence type="ECO:0000256" key="6">
    <source>
        <dbReference type="ARBA" id="ARBA00023065"/>
    </source>
</evidence>
<keyword evidence="6" id="KW-0406">Ion transport</keyword>
<keyword evidence="3" id="KW-0813">Transport</keyword>
<feature type="region of interest" description="Disordered" evidence="10">
    <location>
        <begin position="31"/>
        <end position="125"/>
    </location>
</feature>
<feature type="region of interest" description="Disordered" evidence="10">
    <location>
        <begin position="315"/>
        <end position="381"/>
    </location>
</feature>
<keyword evidence="7" id="KW-0496">Mitochondrion</keyword>
<dbReference type="GeneTree" id="ENSGT00940000167489"/>
<dbReference type="PANTHER" id="PTHR13080:SF13">
    <property type="entry name" value="ATP SYNTHASE SUBUNIT F, MITOCHONDRIAL"/>
    <property type="match status" value="1"/>
</dbReference>
<feature type="transmembrane region" description="Helical" evidence="11">
    <location>
        <begin position="491"/>
        <end position="510"/>
    </location>
</feature>
<sequence>MSSEVCPFCGKTYKRLKSHLPHCRVAASFKTPPTKHDVEANQTTSSHQLAAVSSKATAKGKKSTETIGLQTKKGEKVSASSAPANTSSSSLLTSSPLNSTSPLTSSPLNSTSLLPSTKKKKQKLSDQIKTATLFSPTSPPLSPIVSKPKKQSLCALIEAAKCDRVKRGTLEGEDLPSDSTLSFRTKTKPDKDSVKDDASISLLSADPKDASKKKMSKPKKVSQSSSITTHTSDFLDSRLNKSSTRPPARDFWVDSEEEIDNLSVNKLKSKVTLQDVKSTLGRGTSPHQSSRPSILSQTEATANQKDAVSCLVTPVTQSDQPLSPTSQHTELKPVKKKASKSKQPALVTLQDNTPSQLEPTSPTTATLLSAQTSPPPRSVSLSEGLKVGRHVTGLLTVSPPLNQFSSPLHFPLPVKVDGVEKLPLKVRKQNAAQHPTEGVLTQRSLGQVTLRDLPEWMACRTPSHPREVVEMVQRGWQWYYRRYIDVKKGGVAGLGMLLAGYCVISYIWSYPHIKLDRWRKYH</sequence>
<dbReference type="Pfam" id="PF10206">
    <property type="entry name" value="WRW"/>
    <property type="match status" value="1"/>
</dbReference>
<keyword evidence="5" id="KW-0375">Hydrogen ion transport</keyword>
<dbReference type="GO" id="GO:0046933">
    <property type="term" value="F:proton-transporting ATP synthase activity, rotational mechanism"/>
    <property type="evidence" value="ECO:0007669"/>
    <property type="project" value="TreeGrafter"/>
</dbReference>
<reference evidence="12" key="2">
    <citation type="submission" date="2025-08" db="UniProtKB">
        <authorList>
            <consortium name="Ensembl"/>
        </authorList>
    </citation>
    <scope>IDENTIFICATION</scope>
</reference>
<protein>
    <submittedName>
        <fullName evidence="12">Uncharacterized protein</fullName>
    </submittedName>
</protein>
<evidence type="ECO:0000256" key="5">
    <source>
        <dbReference type="ARBA" id="ARBA00022781"/>
    </source>
</evidence>
<feature type="region of interest" description="Disordered" evidence="10">
    <location>
        <begin position="170"/>
        <end position="229"/>
    </location>
</feature>
<evidence type="ECO:0000256" key="9">
    <source>
        <dbReference type="ARBA" id="ARBA00023310"/>
    </source>
</evidence>
<evidence type="ECO:0000313" key="13">
    <source>
        <dbReference type="Proteomes" id="UP000265080"/>
    </source>
</evidence>
<keyword evidence="11" id="KW-0812">Transmembrane</keyword>
<keyword evidence="4" id="KW-0138">CF(0)</keyword>
<dbReference type="GO" id="GO:0045259">
    <property type="term" value="C:proton-transporting ATP synthase complex"/>
    <property type="evidence" value="ECO:0007669"/>
    <property type="project" value="UniProtKB-KW"/>
</dbReference>
<dbReference type="InterPro" id="IPR019344">
    <property type="entry name" value="F1F0-ATPsyn_F_prd"/>
</dbReference>
<feature type="compositionally biased region" description="Polar residues" evidence="10">
    <location>
        <begin position="315"/>
        <end position="328"/>
    </location>
</feature>
<evidence type="ECO:0000256" key="3">
    <source>
        <dbReference type="ARBA" id="ARBA00022448"/>
    </source>
</evidence>
<evidence type="ECO:0000256" key="2">
    <source>
        <dbReference type="ARBA" id="ARBA00005895"/>
    </source>
</evidence>
<evidence type="ECO:0000256" key="8">
    <source>
        <dbReference type="ARBA" id="ARBA00023136"/>
    </source>
</evidence>
<dbReference type="AlphaFoldDB" id="A0A3P8SGW0"/>
<comment type="subcellular location">
    <subcellularLocation>
        <location evidence="1">Mitochondrion membrane</location>
    </subcellularLocation>
</comment>
<reference evidence="12 13" key="1">
    <citation type="submission" date="2018-03" db="EMBL/GenBank/DDBJ databases">
        <title>Finding Nemo's genes: A chromosome-scale reference assembly of the genome of the orange clownfish Amphiprion percula.</title>
        <authorList>
            <person name="Lehmann R."/>
        </authorList>
    </citation>
    <scope>NUCLEOTIDE SEQUENCE</scope>
</reference>
<keyword evidence="8 11" id="KW-0472">Membrane</keyword>
<dbReference type="GO" id="GO:0042776">
    <property type="term" value="P:proton motive force-driven mitochondrial ATP synthesis"/>
    <property type="evidence" value="ECO:0007669"/>
    <property type="project" value="TreeGrafter"/>
</dbReference>
<keyword evidence="13" id="KW-1185">Reference proteome</keyword>
<dbReference type="OMA" id="WIATRAP"/>
<evidence type="ECO:0000256" key="7">
    <source>
        <dbReference type="ARBA" id="ARBA00023128"/>
    </source>
</evidence>
<dbReference type="Ensembl" id="ENSAPET00000011671.1">
    <property type="protein sequence ID" value="ENSAPEP00000011367.1"/>
    <property type="gene ID" value="ENSAPEG00000008137.1"/>
</dbReference>